<feature type="region of interest" description="Disordered" evidence="1">
    <location>
        <begin position="324"/>
        <end position="646"/>
    </location>
</feature>
<keyword evidence="4" id="KW-1185">Reference proteome</keyword>
<evidence type="ECO:0000313" key="4">
    <source>
        <dbReference type="Proteomes" id="UP001589532"/>
    </source>
</evidence>
<feature type="compositionally biased region" description="Low complexity" evidence="1">
    <location>
        <begin position="608"/>
        <end position="620"/>
    </location>
</feature>
<feature type="compositionally biased region" description="Pro residues" evidence="1">
    <location>
        <begin position="336"/>
        <end position="354"/>
    </location>
</feature>
<reference evidence="3 4" key="1">
    <citation type="submission" date="2024-09" db="EMBL/GenBank/DDBJ databases">
        <authorList>
            <person name="Sun Q."/>
            <person name="Mori K."/>
        </authorList>
    </citation>
    <scope>NUCLEOTIDE SEQUENCE [LARGE SCALE GENOMIC DNA]</scope>
    <source>
        <strain evidence="3 4">JCM 3143</strain>
    </source>
</reference>
<proteinExistence type="predicted"/>
<feature type="compositionally biased region" description="Basic and acidic residues" evidence="1">
    <location>
        <begin position="384"/>
        <end position="398"/>
    </location>
</feature>
<dbReference type="Proteomes" id="UP001589532">
    <property type="component" value="Unassembled WGS sequence"/>
</dbReference>
<name>A0ABV5RXV4_9ACTN</name>
<organism evidence="3 4">
    <name type="scientific">Nonomuraea helvata</name>
    <dbReference type="NCBI Taxonomy" id="37484"/>
    <lineage>
        <taxon>Bacteria</taxon>
        <taxon>Bacillati</taxon>
        <taxon>Actinomycetota</taxon>
        <taxon>Actinomycetes</taxon>
        <taxon>Streptosporangiales</taxon>
        <taxon>Streptosporangiaceae</taxon>
        <taxon>Nonomuraea</taxon>
    </lineage>
</organism>
<sequence length="1475" mass="157814">MGLDLNLVPDVVKPVAQPLAGGAIPDADVGGIIAEAETLEHLADLLAKIKAEDAHAVVRMLRGWEWQGPAKEAFEQAFAALGGEADAAGRPSAEALIDRLAQALREESASLRRHGVRMQQTEWMIYASLALLGVMIVRLLVWIYVNGPAVLRLIQHHTLLTQVKIETVKRLVLVNMVKFAAISGGLDFGVQVAQQIWGAREAGDFDLESLAMSLGSGALTGALFAGANAGLSRLLSRPMVYVASEAELAVRDRVVAITQSMYGQALLGGMAGTAGAVPGLALSGQLDAEHLAYTFISGVAGGLDIPASARVSFVPMRAVAEIGDPPLIGTSHADPPHAPDGPPHAPDGPPPPAPRALEPHQPGSPGDHTPPATGHDTTALVQHPRPEDHADTSTDHDQSQSGDVLLQPYPSPVIMGEVTRRHDTPLPGPVGDRAGHGGTPARAPQGLPADRTPTGEAAPASAPVSSRLTRGSMLPATVPSIISTTPDDAGTPEPSAQGTDSPPKAVEKRHEAPEAAEPASAAHSRPERPEQSPADDPAPHPPRDHGSTPETRTSTLAETPQDQPVTRGAPEPVVGPAAARPVTRALADSGIGDSRPSTPDPTPPAPAVGPVGPSPSVRPVGTPPAPAERPWGTPPDIPGEFSPIADPRPRNFAEAAATVHRWTPGSEGRDALDEGLLAEGRRLVDQLPVLDHGDTTARALASMSRVLQWHDPRRAIPEIAAELGLDRDVDALVDLYGDARRHGLAPDSATDRAGLTDILKRSMEADPHRWAGQRHHTLFSLQDVTAAQARTVGLMVHMMGEAITYRSAREFVRPVLERHGIRDTAQLLPVVRAAHENGYLLAGPDGETAFHTGMDRFRQEDPYLWDGVLLAERHSLTDPGDETARLVALLDEHAPPPGAGADRAVPPLERLAADVGQGRSVEQLVRLAEDAQAHGADLVRADSPHELTGLLNAHRARDPHLWDGLRIAAERGIAHPGGDDARALSRLAEITGAEAPSRLWVFDPLRRLAGEAGLDHSVERLAQCAAEAHRAGFDLFGPVDRWQVIDALTRNTPISRPPDVPPGLHDLSPSTVRDARQAAIHEHAEAQQAYQRAHPRMRRALSRFAGTDALAVAQQERVASLEARAQAWQRRPELPEVSFTRDFAAFRRAYDQALERAARGEPVIPYMPENATASLGARDGGRGFGLELEFDLPGPATGRVLEDIAHALHEAGLTGDAQVHSHHTMLAQGYRSGKNGGRGLWRLEKDGTVAGELISPILYDEPATWENLRIACEIIRAHGGTATVSTGGHVHVSTHDYDHIVEHYTGMLDYVDHHSDTLFRLGHNPERESHRGLQYCQPNQRPAAGYESMAPMRNSNSNRKVAVNMAGMKGSSKDHIEFRLWDGSLDPAVIQSQTKVSIALVEAVLRNAPLGDLPNMGRRDRLGTHAGLRKLGAALDLTERGSLSFRSLVDELFWRAADKEQLTALYAATRWVRAR</sequence>
<feature type="compositionally biased region" description="Low complexity" evidence="1">
    <location>
        <begin position="567"/>
        <end position="585"/>
    </location>
</feature>
<protein>
    <submittedName>
        <fullName evidence="3">Uncharacterized protein</fullName>
    </submittedName>
</protein>
<evidence type="ECO:0000256" key="1">
    <source>
        <dbReference type="SAM" id="MobiDB-lite"/>
    </source>
</evidence>
<accession>A0ABV5RXV4</accession>
<gene>
    <name evidence="3" type="ORF">ACFFSA_14355</name>
</gene>
<dbReference type="RefSeq" id="WP_344985750.1">
    <property type="nucleotide sequence ID" value="NZ_BAAAXV010000001.1"/>
</dbReference>
<feature type="compositionally biased region" description="Pro residues" evidence="1">
    <location>
        <begin position="621"/>
        <end position="637"/>
    </location>
</feature>
<evidence type="ECO:0000256" key="2">
    <source>
        <dbReference type="SAM" id="Phobius"/>
    </source>
</evidence>
<feature type="compositionally biased region" description="Polar residues" evidence="1">
    <location>
        <begin position="548"/>
        <end position="564"/>
    </location>
</feature>
<feature type="transmembrane region" description="Helical" evidence="2">
    <location>
        <begin position="123"/>
        <end position="145"/>
    </location>
</feature>
<dbReference type="EMBL" id="JBHMBW010000012">
    <property type="protein sequence ID" value="MFB9624265.1"/>
    <property type="molecule type" value="Genomic_DNA"/>
</dbReference>
<feature type="compositionally biased region" description="Basic and acidic residues" evidence="1">
    <location>
        <begin position="537"/>
        <end position="547"/>
    </location>
</feature>
<keyword evidence="2" id="KW-1133">Transmembrane helix</keyword>
<keyword evidence="2" id="KW-0812">Transmembrane</keyword>
<evidence type="ECO:0000313" key="3">
    <source>
        <dbReference type="EMBL" id="MFB9624265.1"/>
    </source>
</evidence>
<feature type="compositionally biased region" description="Pro residues" evidence="1">
    <location>
        <begin position="598"/>
        <end position="607"/>
    </location>
</feature>
<keyword evidence="2" id="KW-0472">Membrane</keyword>
<comment type="caution">
    <text evidence="3">The sequence shown here is derived from an EMBL/GenBank/DDBJ whole genome shotgun (WGS) entry which is preliminary data.</text>
</comment>